<accession>W6JL11</accession>
<reference evidence="1 2" key="1">
    <citation type="journal article" date="2014" name="Virology">
        <title>The complete genome sequence of the Alphaentomopoxvirus Anomala cuprea entomopoxvirus, including its terminal hairpin loop sequences, suggests a potentially unique mode of apoptosis inhibition and mode of DNA replication.</title>
        <authorList>
            <person name="Mitsuhashi W."/>
            <person name="Miyamoto K."/>
            <person name="Wada S."/>
        </authorList>
    </citation>
    <scope>NUCLEOTIDE SEQUENCE [LARGE SCALE GENOMIC DNA]</scope>
    <source>
        <strain evidence="1">CV6M</strain>
    </source>
</reference>
<dbReference type="KEGG" id="vg:18263574"/>
<sequence>MALYKTQLQLIRRSSKNNISMSLVDNSKISNINNDFYFISKKYSIFTIASFSNDIASKFIQSLASITSSKFIFNIDQLYDSATINLTTKSGFILLYLLKITDSPQTTDILSYNMDINAMRLYYNMFYDLYINKDKFTRKVTLGVDTFIDNLLLNNLNMHYSNSDMLNTFFFYRTFPIFNYAMYILNNRYYDKHILYDQPDIKFDFDFTNINNINILDMTFLNYIHNDNIEIYMLNINHLLNINYNILDYLFSYKIYFDEEETNVLLTSIYNPAFAITSRGTATYIDACAYIILKEIGIIAGILDSEVYFKFSEMLSKKKLPRQYDIRIKVENRLKEEIISNYGLLCLLTRGLIRIFTEISNVLLCIKSSDENDPIHDMRHISNFDRIPDEDMRNKIFENLHYGNLDIISKYYNRGNIADYDILSIINFVDGSIHDIINKFAIEQSKPVIKQIFIHFDIIKAILSIITKFINTLKYISLIISNDNYKLLLFLLFSNNNTKLIVEPQDNVLVNNLIQLYKSKYDIYVSGIKK</sequence>
<evidence type="ECO:0000313" key="1">
    <source>
        <dbReference type="EMBL" id="BAO49505.1"/>
    </source>
</evidence>
<dbReference type="OrthoDB" id="9472at10239"/>
<proteinExistence type="predicted"/>
<dbReference type="RefSeq" id="YP_009001618.1">
    <property type="nucleotide sequence ID" value="NC_023426.1"/>
</dbReference>
<organism evidence="1 2">
    <name type="scientific">Alphaentomopoxvirus acuprea</name>
    <dbReference type="NCBI Taxonomy" id="62099"/>
    <lineage>
        <taxon>Viruses</taxon>
        <taxon>Varidnaviria</taxon>
        <taxon>Bamfordvirae</taxon>
        <taxon>Nucleocytoviricota</taxon>
        <taxon>Pokkesviricetes</taxon>
        <taxon>Chitovirales</taxon>
        <taxon>Poxviridae</taxon>
        <taxon>Entomopoxvirinae</taxon>
        <taxon>Alphaentomopoxvirus</taxon>
    </lineage>
</organism>
<dbReference type="Proteomes" id="UP000174145">
    <property type="component" value="Segment"/>
</dbReference>
<keyword evidence="2" id="KW-1185">Reference proteome</keyword>
<name>W6JL11_9POXV</name>
<protein>
    <submittedName>
        <fullName evidence="1">Uncharacterized protein</fullName>
    </submittedName>
</protein>
<dbReference type="EMBL" id="AP013055">
    <property type="protein sequence ID" value="BAO49505.1"/>
    <property type="molecule type" value="Genomic_DNA"/>
</dbReference>
<evidence type="ECO:0000313" key="2">
    <source>
        <dbReference type="Proteomes" id="UP000174145"/>
    </source>
</evidence>
<dbReference type="GeneID" id="18263574"/>